<dbReference type="InterPro" id="IPR036864">
    <property type="entry name" value="Zn2-C6_fun-type_DNA-bd_sf"/>
</dbReference>
<evidence type="ECO:0000313" key="4">
    <source>
        <dbReference type="EMBL" id="KAF4633259.1"/>
    </source>
</evidence>
<sequence>MNQSANSDDARLPATMKPASRKPHRKTRTGCRTCKQRKIKCDEQRPACSNCVKHSVQCDYLLATPSASASPGGTFSHGATPFDSTGRIGGNEGISPSLSHEPPSLNMLDLELLHNFCTSTCLTLHSDPALKTLWKVNVPQLGFQFDFVMRGILSISALHMATYVPERRDLYLSQALIQHQSGLRIATSILPNITPENSSALYIFSALTLFISISSPRTSTEFLVLGETGIAEWLLLLKGTQSIISSSHDTLRAGSLGPMFLSGARRDSVRESCVADFQEEEDPLQELRQHLRYSGMNEEKFSVCYHAVQELRKSYAVIYKHKLQGFESADVFVWLFRIEDGYLELLRAHDQVAISIFAYFCVLLKMVDYRWWVGGSSLYLLAKAYSLLDEEHRLWIRWPIEESGWIPPSRVEGQGSRMDTPDTTMAESYTSPAESAPA</sequence>
<dbReference type="GO" id="GO:0008270">
    <property type="term" value="F:zinc ion binding"/>
    <property type="evidence" value="ECO:0007669"/>
    <property type="project" value="InterPro"/>
</dbReference>
<dbReference type="SMART" id="SM00066">
    <property type="entry name" value="GAL4"/>
    <property type="match status" value="1"/>
</dbReference>
<feature type="region of interest" description="Disordered" evidence="2">
    <location>
        <begin position="409"/>
        <end position="438"/>
    </location>
</feature>
<comment type="caution">
    <text evidence="4">The sequence shown here is derived from an EMBL/GenBank/DDBJ whole genome shotgun (WGS) entry which is preliminary data.</text>
</comment>
<keyword evidence="5" id="KW-1185">Reference proteome</keyword>
<dbReference type="SUPFAM" id="SSF57701">
    <property type="entry name" value="Zn2/Cys6 DNA-binding domain"/>
    <property type="match status" value="1"/>
</dbReference>
<dbReference type="PANTHER" id="PTHR47657">
    <property type="entry name" value="STEROL REGULATORY ELEMENT-BINDING PROTEIN ECM22"/>
    <property type="match status" value="1"/>
</dbReference>
<evidence type="ECO:0000259" key="3">
    <source>
        <dbReference type="PROSITE" id="PS50048"/>
    </source>
</evidence>
<dbReference type="EMBL" id="JAAMPI010000275">
    <property type="protein sequence ID" value="KAF4633259.1"/>
    <property type="molecule type" value="Genomic_DNA"/>
</dbReference>
<feature type="region of interest" description="Disordered" evidence="2">
    <location>
        <begin position="1"/>
        <end position="29"/>
    </location>
</feature>
<dbReference type="OrthoDB" id="416217at2759"/>
<dbReference type="PROSITE" id="PS00463">
    <property type="entry name" value="ZN2_CY6_FUNGAL_1"/>
    <property type="match status" value="1"/>
</dbReference>
<feature type="domain" description="Zn(2)-C6 fungal-type" evidence="3">
    <location>
        <begin position="30"/>
        <end position="60"/>
    </location>
</feature>
<dbReference type="Pfam" id="PF00172">
    <property type="entry name" value="Zn_clus"/>
    <property type="match status" value="1"/>
</dbReference>
<dbReference type="InterPro" id="IPR001138">
    <property type="entry name" value="Zn2Cys6_DnaBD"/>
</dbReference>
<feature type="compositionally biased region" description="Polar residues" evidence="2">
    <location>
        <begin position="421"/>
        <end position="438"/>
    </location>
</feature>
<evidence type="ECO:0000313" key="5">
    <source>
        <dbReference type="Proteomes" id="UP000566819"/>
    </source>
</evidence>
<protein>
    <recommendedName>
        <fullName evidence="3">Zn(2)-C6 fungal-type domain-containing protein</fullName>
    </recommendedName>
</protein>
<feature type="compositionally biased region" description="Basic residues" evidence="2">
    <location>
        <begin position="19"/>
        <end position="29"/>
    </location>
</feature>
<evidence type="ECO:0000256" key="2">
    <source>
        <dbReference type="SAM" id="MobiDB-lite"/>
    </source>
</evidence>
<dbReference type="PROSITE" id="PS50048">
    <property type="entry name" value="ZN2_CY6_FUNGAL_2"/>
    <property type="match status" value="1"/>
</dbReference>
<dbReference type="GO" id="GO:0000981">
    <property type="term" value="F:DNA-binding transcription factor activity, RNA polymerase II-specific"/>
    <property type="evidence" value="ECO:0007669"/>
    <property type="project" value="InterPro"/>
</dbReference>
<dbReference type="CDD" id="cd00067">
    <property type="entry name" value="GAL4"/>
    <property type="match status" value="1"/>
</dbReference>
<dbReference type="Proteomes" id="UP000566819">
    <property type="component" value="Unassembled WGS sequence"/>
</dbReference>
<dbReference type="AlphaFoldDB" id="A0A8H4RNL4"/>
<name>A0A8H4RNL4_9HELO</name>
<organism evidence="4 5">
    <name type="scientific">Cudoniella acicularis</name>
    <dbReference type="NCBI Taxonomy" id="354080"/>
    <lineage>
        <taxon>Eukaryota</taxon>
        <taxon>Fungi</taxon>
        <taxon>Dikarya</taxon>
        <taxon>Ascomycota</taxon>
        <taxon>Pezizomycotina</taxon>
        <taxon>Leotiomycetes</taxon>
        <taxon>Helotiales</taxon>
        <taxon>Tricladiaceae</taxon>
        <taxon>Cudoniella</taxon>
    </lineage>
</organism>
<proteinExistence type="predicted"/>
<accession>A0A8H4RNL4</accession>
<dbReference type="PANTHER" id="PTHR47657:SF7">
    <property type="entry name" value="STEROL REGULATORY ELEMENT-BINDING PROTEIN ECM22"/>
    <property type="match status" value="1"/>
</dbReference>
<dbReference type="InterPro" id="IPR052400">
    <property type="entry name" value="Zn2-C6_fungal_TF"/>
</dbReference>
<gene>
    <name evidence="4" type="ORF">G7Y89_g4865</name>
</gene>
<reference evidence="4 5" key="1">
    <citation type="submission" date="2020-03" db="EMBL/GenBank/DDBJ databases">
        <title>Draft Genome Sequence of Cudoniella acicularis.</title>
        <authorList>
            <person name="Buettner E."/>
            <person name="Kellner H."/>
        </authorList>
    </citation>
    <scope>NUCLEOTIDE SEQUENCE [LARGE SCALE GENOMIC DNA]</scope>
    <source>
        <strain evidence="4 5">DSM 108380</strain>
    </source>
</reference>
<dbReference type="PRINTS" id="PR00755">
    <property type="entry name" value="AFLATOXINBRP"/>
</dbReference>
<evidence type="ECO:0000256" key="1">
    <source>
        <dbReference type="ARBA" id="ARBA00023242"/>
    </source>
</evidence>
<keyword evidence="1" id="KW-0539">Nucleus</keyword>
<dbReference type="Gene3D" id="4.10.240.10">
    <property type="entry name" value="Zn(2)-C6 fungal-type DNA-binding domain"/>
    <property type="match status" value="1"/>
</dbReference>